<dbReference type="AlphaFoldDB" id="A0A8J2I2I8"/>
<dbReference type="OrthoDB" id="4816597at2759"/>
<comment type="caution">
    <text evidence="1">The sequence shown here is derived from an EMBL/GenBank/DDBJ whole genome shotgun (WGS) entry which is preliminary data.</text>
</comment>
<organism evidence="1 2">
    <name type="scientific">Alternaria atra</name>
    <dbReference type="NCBI Taxonomy" id="119953"/>
    <lineage>
        <taxon>Eukaryota</taxon>
        <taxon>Fungi</taxon>
        <taxon>Dikarya</taxon>
        <taxon>Ascomycota</taxon>
        <taxon>Pezizomycotina</taxon>
        <taxon>Dothideomycetes</taxon>
        <taxon>Pleosporomycetidae</taxon>
        <taxon>Pleosporales</taxon>
        <taxon>Pleosporineae</taxon>
        <taxon>Pleosporaceae</taxon>
        <taxon>Alternaria</taxon>
        <taxon>Alternaria sect. Ulocladioides</taxon>
    </lineage>
</organism>
<protein>
    <submittedName>
        <fullName evidence="1">Uncharacterized protein</fullName>
    </submittedName>
</protein>
<dbReference type="RefSeq" id="XP_043168675.1">
    <property type="nucleotide sequence ID" value="XM_043312740.1"/>
</dbReference>
<dbReference type="EMBL" id="CAJRGZ010000019">
    <property type="protein sequence ID" value="CAG5158524.1"/>
    <property type="molecule type" value="Genomic_DNA"/>
</dbReference>
<proteinExistence type="predicted"/>
<evidence type="ECO:0000313" key="1">
    <source>
        <dbReference type="EMBL" id="CAG5158524.1"/>
    </source>
</evidence>
<dbReference type="Proteomes" id="UP000676310">
    <property type="component" value="Unassembled WGS sequence"/>
</dbReference>
<evidence type="ECO:0000313" key="2">
    <source>
        <dbReference type="Proteomes" id="UP000676310"/>
    </source>
</evidence>
<sequence length="139" mass="15807">MTILPTIDVAITVSPGVFDIDGSTNLNISLSLTLRHDKPITLYKRYTSLFDGKILRASGFTFTDIDTGQQMPRNRRDMYYLDSEGEISWATRRGYVTLYPGERHVLETGFTSWGAKEREKKCSNASVLRWVRFAGFKDG</sequence>
<keyword evidence="2" id="KW-1185">Reference proteome</keyword>
<name>A0A8J2I2I8_9PLEO</name>
<reference evidence="1" key="1">
    <citation type="submission" date="2021-05" db="EMBL/GenBank/DDBJ databases">
        <authorList>
            <person name="Stam R."/>
        </authorList>
    </citation>
    <scope>NUCLEOTIDE SEQUENCE</scope>
    <source>
        <strain evidence="1">CS162</strain>
    </source>
</reference>
<gene>
    <name evidence="1" type="ORF">ALTATR162_LOCUS5123</name>
</gene>
<dbReference type="GeneID" id="67016867"/>
<accession>A0A8J2I2I8</accession>